<dbReference type="GO" id="GO:0003677">
    <property type="term" value="F:DNA binding"/>
    <property type="evidence" value="ECO:0007669"/>
    <property type="project" value="InterPro"/>
</dbReference>
<reference evidence="3" key="1">
    <citation type="journal article" date="2015" name="Nature">
        <title>Complex archaea that bridge the gap between prokaryotes and eukaryotes.</title>
        <authorList>
            <person name="Spang A."/>
            <person name="Saw J.H."/>
            <person name="Jorgensen S.L."/>
            <person name="Zaremba-Niedzwiedzka K."/>
            <person name="Martijn J."/>
            <person name="Lind A.E."/>
            <person name="van Eijk R."/>
            <person name="Schleper C."/>
            <person name="Guy L."/>
            <person name="Ettema T.J."/>
        </authorList>
    </citation>
    <scope>NUCLEOTIDE SEQUENCE</scope>
</reference>
<proteinExistence type="predicted"/>
<dbReference type="InterPro" id="IPR003611">
    <property type="entry name" value="NUMOD3"/>
</dbReference>
<feature type="domain" description="Nuclease associated modular" evidence="2">
    <location>
        <begin position="21"/>
        <end position="38"/>
    </location>
</feature>
<feature type="region of interest" description="Disordered" evidence="1">
    <location>
        <begin position="21"/>
        <end position="73"/>
    </location>
</feature>
<comment type="caution">
    <text evidence="3">The sequence shown here is derived from an EMBL/GenBank/DDBJ whole genome shotgun (WGS) entry which is preliminary data.</text>
</comment>
<evidence type="ECO:0000259" key="2">
    <source>
        <dbReference type="Pfam" id="PF07460"/>
    </source>
</evidence>
<dbReference type="AlphaFoldDB" id="A0A0F8X4P3"/>
<sequence length="73" mass="7996">MIPGSNHTKETKAALSAKLTGYKQSPEHQAAISTAKKGISTGSPSLKTRAKSSASQKGRIQPTWKRERLERQY</sequence>
<evidence type="ECO:0000313" key="3">
    <source>
        <dbReference type="EMBL" id="KKK64057.1"/>
    </source>
</evidence>
<organism evidence="3">
    <name type="scientific">marine sediment metagenome</name>
    <dbReference type="NCBI Taxonomy" id="412755"/>
    <lineage>
        <taxon>unclassified sequences</taxon>
        <taxon>metagenomes</taxon>
        <taxon>ecological metagenomes</taxon>
    </lineage>
</organism>
<feature type="compositionally biased region" description="Basic and acidic residues" evidence="1">
    <location>
        <begin position="64"/>
        <end position="73"/>
    </location>
</feature>
<gene>
    <name evidence="3" type="ORF">LCGC14_2988080</name>
</gene>
<dbReference type="EMBL" id="LAZR01061204">
    <property type="protein sequence ID" value="KKK64057.1"/>
    <property type="molecule type" value="Genomic_DNA"/>
</dbReference>
<evidence type="ECO:0000256" key="1">
    <source>
        <dbReference type="SAM" id="MobiDB-lite"/>
    </source>
</evidence>
<accession>A0A0F8X4P3</accession>
<feature type="compositionally biased region" description="Polar residues" evidence="1">
    <location>
        <begin position="40"/>
        <end position="58"/>
    </location>
</feature>
<protein>
    <recommendedName>
        <fullName evidence="2">Nuclease associated modular domain-containing protein</fullName>
    </recommendedName>
</protein>
<name>A0A0F8X4P3_9ZZZZ</name>
<dbReference type="Pfam" id="PF07460">
    <property type="entry name" value="NUMOD3"/>
    <property type="match status" value="1"/>
</dbReference>